<sequence>MSLISRFCELYKELANLQLDQLDSIYHSEVVFEDPVARHTGIEQVKGYFANLLANTTTCTFTIHNVADCKDNNAEIDHLITWTMTLKTGALNKGRAINMQGTTLLKVHDNKIIYHRDYYDVGQMVYENIPILGSIIKKIKHRMAKQ</sequence>
<proteinExistence type="predicted"/>
<feature type="domain" description="SnoaL-like" evidence="1">
    <location>
        <begin position="10"/>
        <end position="115"/>
    </location>
</feature>
<dbReference type="InterPro" id="IPR037401">
    <property type="entry name" value="SnoaL-like"/>
</dbReference>
<evidence type="ECO:0000313" key="3">
    <source>
        <dbReference type="Proteomes" id="UP000275281"/>
    </source>
</evidence>
<dbReference type="OrthoDB" id="1115105at2"/>
<dbReference type="InterPro" id="IPR032710">
    <property type="entry name" value="NTF2-like_dom_sf"/>
</dbReference>
<comment type="caution">
    <text evidence="2">The sequence shown here is derived from an EMBL/GenBank/DDBJ whole genome shotgun (WGS) entry which is preliminary data.</text>
</comment>
<dbReference type="SUPFAM" id="SSF54427">
    <property type="entry name" value="NTF2-like"/>
    <property type="match status" value="1"/>
</dbReference>
<dbReference type="AlphaFoldDB" id="A0A3N5XYE3"/>
<evidence type="ECO:0000313" key="2">
    <source>
        <dbReference type="EMBL" id="RPJ65570.1"/>
    </source>
</evidence>
<dbReference type="RefSeq" id="WP_124028202.1">
    <property type="nucleotide sequence ID" value="NZ_JBHRSN010000007.1"/>
</dbReference>
<reference evidence="2 3" key="1">
    <citation type="submission" date="2018-11" db="EMBL/GenBank/DDBJ databases">
        <authorList>
            <person name="Ye M.-Q."/>
            <person name="Du Z.-J."/>
        </authorList>
    </citation>
    <scope>NUCLEOTIDE SEQUENCE [LARGE SCALE GENOMIC DNA]</scope>
    <source>
        <strain evidence="2 3">U0105</strain>
    </source>
</reference>
<dbReference type="Pfam" id="PF12680">
    <property type="entry name" value="SnoaL_2"/>
    <property type="match status" value="1"/>
</dbReference>
<gene>
    <name evidence="2" type="ORF">DRW07_12125</name>
</gene>
<name>A0A3N5XYE3_9ALTE</name>
<dbReference type="Gene3D" id="3.10.450.50">
    <property type="match status" value="1"/>
</dbReference>
<keyword evidence="3" id="KW-1185">Reference proteome</keyword>
<dbReference type="Proteomes" id="UP000275281">
    <property type="component" value="Unassembled WGS sequence"/>
</dbReference>
<dbReference type="EMBL" id="RPOK01000004">
    <property type="protein sequence ID" value="RPJ65570.1"/>
    <property type="molecule type" value="Genomic_DNA"/>
</dbReference>
<organism evidence="2 3">
    <name type="scientific">Alteromonas sediminis</name>
    <dbReference type="NCBI Taxonomy" id="2259342"/>
    <lineage>
        <taxon>Bacteria</taxon>
        <taxon>Pseudomonadati</taxon>
        <taxon>Pseudomonadota</taxon>
        <taxon>Gammaproteobacteria</taxon>
        <taxon>Alteromonadales</taxon>
        <taxon>Alteromonadaceae</taxon>
        <taxon>Alteromonas/Salinimonas group</taxon>
        <taxon>Alteromonas</taxon>
    </lineage>
</organism>
<protein>
    <submittedName>
        <fullName evidence="2">Nuclear transport factor 2 family protein</fullName>
    </submittedName>
</protein>
<accession>A0A3N5XYE3</accession>
<evidence type="ECO:0000259" key="1">
    <source>
        <dbReference type="Pfam" id="PF12680"/>
    </source>
</evidence>